<keyword evidence="2" id="KW-1185">Reference proteome</keyword>
<dbReference type="Proteomes" id="UP000299102">
    <property type="component" value="Unassembled WGS sequence"/>
</dbReference>
<dbReference type="AlphaFoldDB" id="A0A4C1XHN7"/>
<comment type="caution">
    <text evidence="1">The sequence shown here is derived from an EMBL/GenBank/DDBJ whole genome shotgun (WGS) entry which is preliminary data.</text>
</comment>
<sequence>MQTIICDHLSLHKRCSRWMPHNLTRRVERPPGRLEPIYGRELQQRKVGKGGISKKGHILSTRNRGSCMIRLRDIREAREIYNDRTMWKSIVSAYPSGKQALEVLKRSWPDTIYRRHHRCRPARDWACTSNQKRTRKQMGENSALSSFHRMALTTYGVREVEAGIEPAAPRDRSMARERFSFAKRRNCVRDKWRVRRRPRP</sequence>
<name>A0A4C1XHN7_EUMVA</name>
<dbReference type="OrthoDB" id="425681at2759"/>
<dbReference type="EMBL" id="BGZK01000820">
    <property type="protein sequence ID" value="GBP61727.1"/>
    <property type="molecule type" value="Genomic_DNA"/>
</dbReference>
<protein>
    <submittedName>
        <fullName evidence="1">Uncharacterized protein</fullName>
    </submittedName>
</protein>
<evidence type="ECO:0000313" key="1">
    <source>
        <dbReference type="EMBL" id="GBP61727.1"/>
    </source>
</evidence>
<proteinExistence type="predicted"/>
<organism evidence="1 2">
    <name type="scientific">Eumeta variegata</name>
    <name type="common">Bagworm moth</name>
    <name type="synonym">Eumeta japonica</name>
    <dbReference type="NCBI Taxonomy" id="151549"/>
    <lineage>
        <taxon>Eukaryota</taxon>
        <taxon>Metazoa</taxon>
        <taxon>Ecdysozoa</taxon>
        <taxon>Arthropoda</taxon>
        <taxon>Hexapoda</taxon>
        <taxon>Insecta</taxon>
        <taxon>Pterygota</taxon>
        <taxon>Neoptera</taxon>
        <taxon>Endopterygota</taxon>
        <taxon>Lepidoptera</taxon>
        <taxon>Glossata</taxon>
        <taxon>Ditrysia</taxon>
        <taxon>Tineoidea</taxon>
        <taxon>Psychidae</taxon>
        <taxon>Oiketicinae</taxon>
        <taxon>Eumeta</taxon>
    </lineage>
</organism>
<accession>A0A4C1XHN7</accession>
<gene>
    <name evidence="1" type="ORF">EVAR_89107_1</name>
</gene>
<reference evidence="1 2" key="1">
    <citation type="journal article" date="2019" name="Commun. Biol.">
        <title>The bagworm genome reveals a unique fibroin gene that provides high tensile strength.</title>
        <authorList>
            <person name="Kono N."/>
            <person name="Nakamura H."/>
            <person name="Ohtoshi R."/>
            <person name="Tomita M."/>
            <person name="Numata K."/>
            <person name="Arakawa K."/>
        </authorList>
    </citation>
    <scope>NUCLEOTIDE SEQUENCE [LARGE SCALE GENOMIC DNA]</scope>
</reference>
<evidence type="ECO:0000313" key="2">
    <source>
        <dbReference type="Proteomes" id="UP000299102"/>
    </source>
</evidence>